<proteinExistence type="predicted"/>
<comment type="subcellular location">
    <subcellularLocation>
        <location evidence="1 2">Nucleus</location>
    </subcellularLocation>
</comment>
<comment type="caution">
    <text evidence="5">The sequence shown here is derived from an EMBL/GenBank/DDBJ whole genome shotgun (WGS) entry which is preliminary data.</text>
</comment>
<evidence type="ECO:0000313" key="5">
    <source>
        <dbReference type="EMBL" id="KAK4882473.1"/>
    </source>
</evidence>
<name>A0AAN7PD69_9COLE</name>
<reference evidence="6" key="1">
    <citation type="submission" date="2023-01" db="EMBL/GenBank/DDBJ databases">
        <title>Key to firefly adult light organ development and bioluminescence: homeobox transcription factors regulate luciferase expression and transportation to peroxisome.</title>
        <authorList>
            <person name="Fu X."/>
        </authorList>
    </citation>
    <scope>NUCLEOTIDE SEQUENCE [LARGE SCALE GENOMIC DNA]</scope>
</reference>
<sequence>MASTSVKRKHKTLSLSEKWEIIKRIDRGETPSAISKEYDIGRPTVYDIVKNREKIEKFINRLYKFDAFRVCNIDSIDSEVQTSYIQQNNENTENDDEAVDDILDMEELFSDYNVEDSNYEPTSNCDSERSNLSNATSISESARSTNSDRLPSPLVAQAAQQQTSWSEIQKKGNVRIAALKIPK</sequence>
<evidence type="ECO:0000256" key="3">
    <source>
        <dbReference type="SAM" id="MobiDB-lite"/>
    </source>
</evidence>
<accession>A0AAN7PD69</accession>
<gene>
    <name evidence="5" type="ORF">RN001_005792</name>
</gene>
<dbReference type="GO" id="GO:0003677">
    <property type="term" value="F:DNA binding"/>
    <property type="evidence" value="ECO:0007669"/>
    <property type="project" value="UniProtKB-UniRule"/>
</dbReference>
<evidence type="ECO:0000259" key="4">
    <source>
        <dbReference type="PROSITE" id="PS50960"/>
    </source>
</evidence>
<feature type="DNA-binding region" description="H-T-H motif" evidence="2">
    <location>
        <begin position="31"/>
        <end position="51"/>
    </location>
</feature>
<evidence type="ECO:0000256" key="1">
    <source>
        <dbReference type="ARBA" id="ARBA00004123"/>
    </source>
</evidence>
<organism evidence="5 6">
    <name type="scientific">Aquatica leii</name>
    <dbReference type="NCBI Taxonomy" id="1421715"/>
    <lineage>
        <taxon>Eukaryota</taxon>
        <taxon>Metazoa</taxon>
        <taxon>Ecdysozoa</taxon>
        <taxon>Arthropoda</taxon>
        <taxon>Hexapoda</taxon>
        <taxon>Insecta</taxon>
        <taxon>Pterygota</taxon>
        <taxon>Neoptera</taxon>
        <taxon>Endopterygota</taxon>
        <taxon>Coleoptera</taxon>
        <taxon>Polyphaga</taxon>
        <taxon>Elateriformia</taxon>
        <taxon>Elateroidea</taxon>
        <taxon>Lampyridae</taxon>
        <taxon>Luciolinae</taxon>
        <taxon>Aquatica</taxon>
    </lineage>
</organism>
<feature type="region of interest" description="Disordered" evidence="3">
    <location>
        <begin position="115"/>
        <end position="155"/>
    </location>
</feature>
<dbReference type="Proteomes" id="UP001353858">
    <property type="component" value="Unassembled WGS sequence"/>
</dbReference>
<feature type="domain" description="HTH psq-type" evidence="4">
    <location>
        <begin position="4"/>
        <end position="55"/>
    </location>
</feature>
<keyword evidence="6" id="KW-1185">Reference proteome</keyword>
<evidence type="ECO:0000256" key="2">
    <source>
        <dbReference type="PROSITE-ProRule" id="PRU00320"/>
    </source>
</evidence>
<evidence type="ECO:0000313" key="6">
    <source>
        <dbReference type="Proteomes" id="UP001353858"/>
    </source>
</evidence>
<keyword evidence="2" id="KW-0238">DNA-binding</keyword>
<dbReference type="PROSITE" id="PS50960">
    <property type="entry name" value="HTH_PSQ"/>
    <property type="match status" value="1"/>
</dbReference>
<dbReference type="Gene3D" id="1.10.10.60">
    <property type="entry name" value="Homeodomain-like"/>
    <property type="match status" value="1"/>
</dbReference>
<feature type="compositionally biased region" description="Polar residues" evidence="3">
    <location>
        <begin position="119"/>
        <end position="149"/>
    </location>
</feature>
<dbReference type="EMBL" id="JARPUR010000002">
    <property type="protein sequence ID" value="KAK4882473.1"/>
    <property type="molecule type" value="Genomic_DNA"/>
</dbReference>
<keyword evidence="2" id="KW-0539">Nucleus</keyword>
<dbReference type="InterPro" id="IPR009057">
    <property type="entry name" value="Homeodomain-like_sf"/>
</dbReference>
<dbReference type="Pfam" id="PF04218">
    <property type="entry name" value="CENP-B_N"/>
    <property type="match status" value="1"/>
</dbReference>
<dbReference type="SUPFAM" id="SSF46689">
    <property type="entry name" value="Homeodomain-like"/>
    <property type="match status" value="1"/>
</dbReference>
<protein>
    <recommendedName>
        <fullName evidence="4">HTH psq-type domain-containing protein</fullName>
    </recommendedName>
</protein>
<dbReference type="InterPro" id="IPR007889">
    <property type="entry name" value="HTH_Psq"/>
</dbReference>
<dbReference type="AlphaFoldDB" id="A0AAN7PD69"/>
<dbReference type="GO" id="GO:0005634">
    <property type="term" value="C:nucleus"/>
    <property type="evidence" value="ECO:0007669"/>
    <property type="project" value="UniProtKB-SubCell"/>
</dbReference>